<gene>
    <name evidence="1" type="ORF">QWZ10_25140</name>
</gene>
<dbReference type="EMBL" id="JAUFRC010000004">
    <property type="protein sequence ID" value="MDN3714263.1"/>
    <property type="molecule type" value="Genomic_DNA"/>
</dbReference>
<proteinExistence type="predicted"/>
<reference evidence="2" key="1">
    <citation type="journal article" date="2019" name="Int. J. Syst. Evol. Microbiol.">
        <title>The Global Catalogue of Microorganisms (GCM) 10K type strain sequencing project: providing services to taxonomists for standard genome sequencing and annotation.</title>
        <authorList>
            <consortium name="The Broad Institute Genomics Platform"/>
            <consortium name="The Broad Institute Genome Sequencing Center for Infectious Disease"/>
            <person name="Wu L."/>
            <person name="Ma J."/>
        </authorList>
    </citation>
    <scope>NUCLEOTIDE SEQUENCE [LARGE SCALE GENOMIC DNA]</scope>
    <source>
        <strain evidence="2">CECT 8482</strain>
    </source>
</reference>
<evidence type="ECO:0000313" key="2">
    <source>
        <dbReference type="Proteomes" id="UP001243846"/>
    </source>
</evidence>
<organism evidence="1 2">
    <name type="scientific">Paracoccus cavernae</name>
    <dbReference type="NCBI Taxonomy" id="1571207"/>
    <lineage>
        <taxon>Bacteria</taxon>
        <taxon>Pseudomonadati</taxon>
        <taxon>Pseudomonadota</taxon>
        <taxon>Alphaproteobacteria</taxon>
        <taxon>Rhodobacterales</taxon>
        <taxon>Paracoccaceae</taxon>
        <taxon>Paracoccus</taxon>
    </lineage>
</organism>
<sequence>MTELWSAGVPALVFDFPTVAGRVRASGAGWILPHQDIEQLYRKLLKLRLILLNRIALIWRLQPGRAGQEWRNRPGLWLRAI</sequence>
<name>A0ABT8DF02_9RHOB</name>
<dbReference type="Proteomes" id="UP001243846">
    <property type="component" value="Unassembled WGS sequence"/>
</dbReference>
<comment type="caution">
    <text evidence="1">The sequence shown here is derived from an EMBL/GenBank/DDBJ whole genome shotgun (WGS) entry which is preliminary data.</text>
</comment>
<protein>
    <recommendedName>
        <fullName evidence="3">Glycosyltransferase</fullName>
    </recommendedName>
</protein>
<evidence type="ECO:0000313" key="1">
    <source>
        <dbReference type="EMBL" id="MDN3714263.1"/>
    </source>
</evidence>
<evidence type="ECO:0008006" key="3">
    <source>
        <dbReference type="Google" id="ProtNLM"/>
    </source>
</evidence>
<keyword evidence="2" id="KW-1185">Reference proteome</keyword>
<accession>A0ABT8DF02</accession>